<dbReference type="Gene3D" id="2.60.120.260">
    <property type="entry name" value="Galactose-binding domain-like"/>
    <property type="match status" value="1"/>
</dbReference>
<keyword evidence="2" id="KW-1185">Reference proteome</keyword>
<gene>
    <name evidence="1" type="ORF">M9Y10_026883</name>
</gene>
<protein>
    <recommendedName>
        <fullName evidence="3">F5/8 type C domain-containing protein</fullName>
    </recommendedName>
</protein>
<accession>A0ABR2H6T9</accession>
<sequence length="456" mass="53540">MESYFTFETPISNFRRLIEQDFSDKFKIILDSSSKEKNFIEISRNEARLISKKINDLCMIDPTIDQYEFPLIYNDLKLEKEEINFFLDILILSARERVKIPKKRQSRFAMIRFLLGEGNSIDQYSIQNIEEAISLLNTEMNDSAIEYLGKHFLKLLENGETKLLNDQILYSIIDQYFEKEYNIHNSNEVKQIFSKMKDQEESMFVIHFILQSQISKPGEISKEMIEYFTTHLNDEIVYNELPRITLFLQQILHSIIKKTRKIDKKLKGNIIECNFKGEELSGIISYLKERFGDDVGSNSALILKGSGYQNPTCSLTNLIKYDTDNINEAYCNCYNGQKPATESEASIEFDFCERRVNLESYTMRSCKNGPNVSCKAKSWRIVGSNDHENWSVLDRQIDCAELNGKYKQHRFECNKNDGYYRYIRYIQEDSWNTTYCKYAIQYTCIELFGSILEPFA</sequence>
<proteinExistence type="predicted"/>
<evidence type="ECO:0000313" key="2">
    <source>
        <dbReference type="Proteomes" id="UP001470230"/>
    </source>
</evidence>
<dbReference type="Proteomes" id="UP001470230">
    <property type="component" value="Unassembled WGS sequence"/>
</dbReference>
<evidence type="ECO:0008006" key="3">
    <source>
        <dbReference type="Google" id="ProtNLM"/>
    </source>
</evidence>
<name>A0ABR2H6T9_9EUKA</name>
<dbReference type="EMBL" id="JAPFFF010000040">
    <property type="protein sequence ID" value="KAK8841929.1"/>
    <property type="molecule type" value="Genomic_DNA"/>
</dbReference>
<comment type="caution">
    <text evidence="1">The sequence shown here is derived from an EMBL/GenBank/DDBJ whole genome shotgun (WGS) entry which is preliminary data.</text>
</comment>
<reference evidence="1 2" key="1">
    <citation type="submission" date="2024-04" db="EMBL/GenBank/DDBJ databases">
        <title>Tritrichomonas musculus Genome.</title>
        <authorList>
            <person name="Alves-Ferreira E."/>
            <person name="Grigg M."/>
            <person name="Lorenzi H."/>
            <person name="Galac M."/>
        </authorList>
    </citation>
    <scope>NUCLEOTIDE SEQUENCE [LARGE SCALE GENOMIC DNA]</scope>
    <source>
        <strain evidence="1 2">EAF2021</strain>
    </source>
</reference>
<evidence type="ECO:0000313" key="1">
    <source>
        <dbReference type="EMBL" id="KAK8841929.1"/>
    </source>
</evidence>
<organism evidence="1 2">
    <name type="scientific">Tritrichomonas musculus</name>
    <dbReference type="NCBI Taxonomy" id="1915356"/>
    <lineage>
        <taxon>Eukaryota</taxon>
        <taxon>Metamonada</taxon>
        <taxon>Parabasalia</taxon>
        <taxon>Tritrichomonadida</taxon>
        <taxon>Tritrichomonadidae</taxon>
        <taxon>Tritrichomonas</taxon>
    </lineage>
</organism>